<gene>
    <name evidence="3" type="ORF">DLJ53_18635</name>
</gene>
<reference evidence="3 4" key="1">
    <citation type="submission" date="2018-05" db="EMBL/GenBank/DDBJ databases">
        <title>Acuticoccus sediminis sp. nov., isolated from deep-sea sediment of Indian Ocean.</title>
        <authorList>
            <person name="Liu X."/>
            <person name="Lai Q."/>
            <person name="Du Y."/>
            <person name="Sun F."/>
            <person name="Zhang X."/>
            <person name="Wang S."/>
            <person name="Shao Z."/>
        </authorList>
    </citation>
    <scope>NUCLEOTIDE SEQUENCE [LARGE SCALE GENOMIC DNA]</scope>
    <source>
        <strain evidence="3 4">PTG4-2</strain>
    </source>
</reference>
<feature type="domain" description="MaoC-like" evidence="1">
    <location>
        <begin position="159"/>
        <end position="258"/>
    </location>
</feature>
<dbReference type="EMBL" id="QHHQ01000004">
    <property type="protein sequence ID" value="RAH99780.1"/>
    <property type="molecule type" value="Genomic_DNA"/>
</dbReference>
<dbReference type="SUPFAM" id="SSF54637">
    <property type="entry name" value="Thioesterase/thiol ester dehydrase-isomerase"/>
    <property type="match status" value="2"/>
</dbReference>
<name>A0A8B2NMC6_9HYPH</name>
<evidence type="ECO:0000259" key="1">
    <source>
        <dbReference type="Pfam" id="PF01575"/>
    </source>
</evidence>
<dbReference type="GO" id="GO:0004300">
    <property type="term" value="F:enoyl-CoA hydratase activity"/>
    <property type="evidence" value="ECO:0007669"/>
    <property type="project" value="TreeGrafter"/>
</dbReference>
<evidence type="ECO:0000313" key="4">
    <source>
        <dbReference type="Proteomes" id="UP000249590"/>
    </source>
</evidence>
<organism evidence="3 4">
    <name type="scientific">Acuticoccus sediminis</name>
    <dbReference type="NCBI Taxonomy" id="2184697"/>
    <lineage>
        <taxon>Bacteria</taxon>
        <taxon>Pseudomonadati</taxon>
        <taxon>Pseudomonadota</taxon>
        <taxon>Alphaproteobacteria</taxon>
        <taxon>Hyphomicrobiales</taxon>
        <taxon>Amorphaceae</taxon>
        <taxon>Acuticoccus</taxon>
    </lineage>
</organism>
<dbReference type="AlphaFoldDB" id="A0A8B2NMC6"/>
<comment type="caution">
    <text evidence="3">The sequence shown here is derived from an EMBL/GenBank/DDBJ whole genome shotgun (WGS) entry which is preliminary data.</text>
</comment>
<dbReference type="GO" id="GO:0006635">
    <property type="term" value="P:fatty acid beta-oxidation"/>
    <property type="evidence" value="ECO:0007669"/>
    <property type="project" value="TreeGrafter"/>
</dbReference>
<dbReference type="RefSeq" id="WP_111348047.1">
    <property type="nucleotide sequence ID" value="NZ_JAIWKD010000007.1"/>
</dbReference>
<dbReference type="CDD" id="cd03448">
    <property type="entry name" value="HDE_HSD"/>
    <property type="match status" value="1"/>
</dbReference>
<dbReference type="InterPro" id="IPR002539">
    <property type="entry name" value="MaoC-like_dom"/>
</dbReference>
<accession>A0A8B2NMC6</accession>
<dbReference type="Proteomes" id="UP000249590">
    <property type="component" value="Unassembled WGS sequence"/>
</dbReference>
<feature type="domain" description="Peroxisomal multifunctional enzyme type 2-like N-terminal" evidence="2">
    <location>
        <begin position="22"/>
        <end position="143"/>
    </location>
</feature>
<dbReference type="PANTHER" id="PTHR13078:SF56">
    <property type="entry name" value="PEROXISOMAL MULTIFUNCTIONAL ENZYME TYPE 2"/>
    <property type="match status" value="1"/>
</dbReference>
<dbReference type="GO" id="GO:0044594">
    <property type="term" value="F:17-beta-hydroxysteroid dehydrogenase (NAD+) activity"/>
    <property type="evidence" value="ECO:0007669"/>
    <property type="project" value="TreeGrafter"/>
</dbReference>
<sequence length="285" mass="30634">MLNPDTLLAIDLPEVVQEVGWKDCIVYSLGLGYGSDPMDEEELKFVDETKLHAMPAMANVLAMAPHWMSRPGTTVDYTRIVHGEQSVRIVRPLPTEATLKAKTVVADVIDKGKGGLIVTERTIVDAATGEPFATVRQSAFARGQGGFGRAQTTPPLAAQEMPERAPDRSVTLATSPGQALIYRLSGDYNPLHSDPASARRSGFDRPILHGLATFGIACRALMLTLCGNDPARVRGQDGRFSSPVFPGEAIAVDMWSLEPGVAAYTARVPARDATVLTNGRFEYAA</sequence>
<evidence type="ECO:0000259" key="2">
    <source>
        <dbReference type="Pfam" id="PF22622"/>
    </source>
</evidence>
<proteinExistence type="predicted"/>
<dbReference type="Pfam" id="PF22622">
    <property type="entry name" value="MFE-2_hydrat-2_N"/>
    <property type="match status" value="1"/>
</dbReference>
<dbReference type="PANTHER" id="PTHR13078">
    <property type="entry name" value="PEROXISOMAL MULTIFUNCTIONAL ENZYME TYPE 2-RELATED"/>
    <property type="match status" value="1"/>
</dbReference>
<dbReference type="GO" id="GO:0003857">
    <property type="term" value="F:(3S)-3-hydroxyacyl-CoA dehydrogenase (NAD+) activity"/>
    <property type="evidence" value="ECO:0007669"/>
    <property type="project" value="TreeGrafter"/>
</dbReference>
<dbReference type="InterPro" id="IPR029069">
    <property type="entry name" value="HotDog_dom_sf"/>
</dbReference>
<dbReference type="InterPro" id="IPR054357">
    <property type="entry name" value="MFE-2_N"/>
</dbReference>
<protein>
    <submittedName>
        <fullName evidence="3">3-alpha,7-alpha, 12-alpha-trihydroxy-5-beta-cholest-24-enoyl-CoA hydratase</fullName>
    </submittedName>
</protein>
<dbReference type="OrthoDB" id="5522043at2"/>
<evidence type="ECO:0000313" key="3">
    <source>
        <dbReference type="EMBL" id="RAH99780.1"/>
    </source>
</evidence>
<dbReference type="Pfam" id="PF01575">
    <property type="entry name" value="MaoC_dehydratas"/>
    <property type="match status" value="1"/>
</dbReference>
<dbReference type="Gene3D" id="3.10.129.10">
    <property type="entry name" value="Hotdog Thioesterase"/>
    <property type="match status" value="1"/>
</dbReference>
<keyword evidence="4" id="KW-1185">Reference proteome</keyword>